<evidence type="ECO:0000256" key="3">
    <source>
        <dbReference type="ARBA" id="ARBA00022519"/>
    </source>
</evidence>
<evidence type="ECO:0000256" key="6">
    <source>
        <dbReference type="ARBA" id="ARBA00023136"/>
    </source>
</evidence>
<comment type="subcellular location">
    <subcellularLocation>
        <location evidence="1 7">Cell inner membrane</location>
        <topology evidence="1 7">Multi-pass membrane protein</topology>
    </subcellularLocation>
</comment>
<dbReference type="Pfam" id="PF06808">
    <property type="entry name" value="DctM"/>
    <property type="match status" value="1"/>
</dbReference>
<feature type="transmembrane region" description="Helical" evidence="7">
    <location>
        <begin position="400"/>
        <end position="421"/>
    </location>
</feature>
<dbReference type="InterPro" id="IPR004681">
    <property type="entry name" value="TRAP_DctM"/>
</dbReference>
<keyword evidence="6 7" id="KW-0472">Membrane</keyword>
<evidence type="ECO:0000256" key="5">
    <source>
        <dbReference type="ARBA" id="ARBA00022989"/>
    </source>
</evidence>
<dbReference type="RefSeq" id="WP_213163945.1">
    <property type="nucleotide sequence ID" value="NZ_CP058214.1"/>
</dbReference>
<reference evidence="9 10" key="1">
    <citation type="submission" date="2020-06" db="EMBL/GenBank/DDBJ databases">
        <title>Genome sequence of 2 isolates from Red Sea Mangroves.</title>
        <authorList>
            <person name="Sefrji F."/>
            <person name="Michoud G."/>
            <person name="Merlino G."/>
            <person name="Daffonchio D."/>
        </authorList>
    </citation>
    <scope>NUCLEOTIDE SEQUENCE [LARGE SCALE GENOMIC DNA]</scope>
    <source>
        <strain evidence="9 10">R1DC25</strain>
    </source>
</reference>
<comment type="similarity">
    <text evidence="7">Belongs to the TRAP transporter large permease family.</text>
</comment>
<feature type="transmembrane region" description="Helical" evidence="7">
    <location>
        <begin position="272"/>
        <end position="294"/>
    </location>
</feature>
<dbReference type="KEGG" id="kmn:HW532_08355"/>
<evidence type="ECO:0000256" key="4">
    <source>
        <dbReference type="ARBA" id="ARBA00022692"/>
    </source>
</evidence>
<comment type="subunit">
    <text evidence="7">The complex comprises the extracytoplasmic solute receptor protein and the two transmembrane proteins.</text>
</comment>
<dbReference type="PANTHER" id="PTHR33362">
    <property type="entry name" value="SIALIC ACID TRAP TRANSPORTER PERMEASE PROTEIN SIAT-RELATED"/>
    <property type="match status" value="1"/>
</dbReference>
<keyword evidence="4 7" id="KW-0812">Transmembrane</keyword>
<accession>A0A7S8C3H1</accession>
<evidence type="ECO:0000256" key="1">
    <source>
        <dbReference type="ARBA" id="ARBA00004429"/>
    </source>
</evidence>
<dbReference type="NCBIfam" id="TIGR00786">
    <property type="entry name" value="dctM"/>
    <property type="match status" value="1"/>
</dbReference>
<dbReference type="AlphaFoldDB" id="A0A7S8C3H1"/>
<comment type="function">
    <text evidence="7">Part of the tripartite ATP-independent periplasmic (TRAP) transport system.</text>
</comment>
<evidence type="ECO:0000313" key="9">
    <source>
        <dbReference type="EMBL" id="QPC42709.1"/>
    </source>
</evidence>
<gene>
    <name evidence="9" type="ORF">HW532_08355</name>
</gene>
<protein>
    <recommendedName>
        <fullName evidence="7">TRAP transporter large permease protein</fullName>
    </recommendedName>
</protein>
<dbReference type="PIRSF" id="PIRSF006066">
    <property type="entry name" value="HI0050"/>
    <property type="match status" value="1"/>
</dbReference>
<sequence>MTLALLLGSMLGLVFLGVPLAFALLGASLLTLLVTRPGLPLEVVPQFFIQGMDNFPLLAIALFFLAGELMVSSGVTRRILAFAQAIVGHLRGGLAQVGIIASFVMAGVSGSAVADAAAVGSVLIRSMKQAGYPAAFSAAVVATASILGPIIPPSIPMIIYAVLAGVSVGGMFLAGVVPGILIALGLAAVAHRRAGQLALPRTARADRATVARETGSAFFALLAPLIIVGGIRGGVFTPTEAGAIAAVYVLAIGAAIYRGLDLSKVAGALVRAAHGTASVLVVLGASSIFAWIIADQGISRDFAATITGLGAPPWLLILLFNLMFLAIGMFLDPIAALIILVPIMIPLLPELALAPIQFGVMIVLNLMIGMCTPPVGYLIFITGGIAEVPAGQVVRQSLPFLAVLLVVLGLVSYVPAITLTLPRLIAGG</sequence>
<evidence type="ECO:0000313" key="10">
    <source>
        <dbReference type="Proteomes" id="UP000593594"/>
    </source>
</evidence>
<feature type="transmembrane region" description="Helical" evidence="7">
    <location>
        <begin position="157"/>
        <end position="189"/>
    </location>
</feature>
<organism evidence="9 10">
    <name type="scientific">Kaustia mangrovi</name>
    <dbReference type="NCBI Taxonomy" id="2593653"/>
    <lineage>
        <taxon>Bacteria</taxon>
        <taxon>Pseudomonadati</taxon>
        <taxon>Pseudomonadota</taxon>
        <taxon>Alphaproteobacteria</taxon>
        <taxon>Hyphomicrobiales</taxon>
        <taxon>Parvibaculaceae</taxon>
        <taxon>Kaustia</taxon>
    </lineage>
</organism>
<proteinExistence type="inferred from homology"/>
<feature type="transmembrane region" description="Helical" evidence="7">
    <location>
        <begin position="47"/>
        <end position="67"/>
    </location>
</feature>
<keyword evidence="5 7" id="KW-1133">Transmembrane helix</keyword>
<dbReference type="GO" id="GO:0022857">
    <property type="term" value="F:transmembrane transporter activity"/>
    <property type="evidence" value="ECO:0007669"/>
    <property type="project" value="UniProtKB-UniRule"/>
</dbReference>
<feature type="transmembrane region" description="Helical" evidence="7">
    <location>
        <begin position="314"/>
        <end position="341"/>
    </location>
</feature>
<dbReference type="EMBL" id="CP058214">
    <property type="protein sequence ID" value="QPC42709.1"/>
    <property type="molecule type" value="Genomic_DNA"/>
</dbReference>
<feature type="transmembrane region" description="Helical" evidence="7">
    <location>
        <begin position="243"/>
        <end position="260"/>
    </location>
</feature>
<keyword evidence="2" id="KW-1003">Cell membrane</keyword>
<feature type="transmembrane region" description="Helical" evidence="7">
    <location>
        <begin position="353"/>
        <end position="380"/>
    </location>
</feature>
<keyword evidence="3 7" id="KW-0997">Cell inner membrane</keyword>
<feature type="transmembrane region" description="Helical" evidence="7">
    <location>
        <begin position="210"/>
        <end position="231"/>
    </location>
</feature>
<name>A0A7S8C3H1_9HYPH</name>
<evidence type="ECO:0000256" key="7">
    <source>
        <dbReference type="RuleBase" id="RU369079"/>
    </source>
</evidence>
<dbReference type="Proteomes" id="UP000593594">
    <property type="component" value="Chromosome"/>
</dbReference>
<feature type="transmembrane region" description="Helical" evidence="7">
    <location>
        <begin position="131"/>
        <end position="151"/>
    </location>
</feature>
<dbReference type="InterPro" id="IPR010656">
    <property type="entry name" value="DctM"/>
</dbReference>
<feature type="domain" description="TRAP C4-dicarboxylate transport system permease DctM subunit" evidence="8">
    <location>
        <begin position="7"/>
        <end position="417"/>
    </location>
</feature>
<feature type="transmembrane region" description="Helical" evidence="7">
    <location>
        <begin position="103"/>
        <end position="124"/>
    </location>
</feature>
<comment type="caution">
    <text evidence="7">Lacks conserved residue(s) required for the propagation of feature annotation.</text>
</comment>
<dbReference type="GO" id="GO:0005886">
    <property type="term" value="C:plasma membrane"/>
    <property type="evidence" value="ECO:0007669"/>
    <property type="project" value="UniProtKB-SubCell"/>
</dbReference>
<keyword evidence="10" id="KW-1185">Reference proteome</keyword>
<keyword evidence="7" id="KW-0813">Transport</keyword>
<evidence type="ECO:0000259" key="8">
    <source>
        <dbReference type="Pfam" id="PF06808"/>
    </source>
</evidence>
<evidence type="ECO:0000256" key="2">
    <source>
        <dbReference type="ARBA" id="ARBA00022475"/>
    </source>
</evidence>
<dbReference type="PANTHER" id="PTHR33362:SF2">
    <property type="entry name" value="TRAP TRANSPORTER LARGE PERMEASE PROTEIN"/>
    <property type="match status" value="1"/>
</dbReference>